<dbReference type="EMBL" id="MHKL01000001">
    <property type="protein sequence ID" value="OGY90075.1"/>
    <property type="molecule type" value="Genomic_DNA"/>
</dbReference>
<protein>
    <recommendedName>
        <fullName evidence="4">Lipoprotein</fullName>
    </recommendedName>
</protein>
<sequence>MLQKTIVALLILLALTGCAGTINWRQYQPQPDYAKHGWQEEFYADYQNCQFIVSLGKSDQPLLAVDCFGPFYSENERLFVRFYPNGVINCDFISRKADELIPVSGEKLKQCWQASPIKNLLWQEKFLQKLPLPVQQQIKSALAAAEKKYGKQDYYR</sequence>
<gene>
    <name evidence="2" type="ORF">A2927_00235</name>
</gene>
<proteinExistence type="predicted"/>
<evidence type="ECO:0000313" key="3">
    <source>
        <dbReference type="Proteomes" id="UP000178849"/>
    </source>
</evidence>
<evidence type="ECO:0000313" key="2">
    <source>
        <dbReference type="EMBL" id="OGY90075.1"/>
    </source>
</evidence>
<name>A0A1G2BLU0_9BACT</name>
<comment type="caution">
    <text evidence="2">The sequence shown here is derived from an EMBL/GenBank/DDBJ whole genome shotgun (WGS) entry which is preliminary data.</text>
</comment>
<organism evidence="2 3">
    <name type="scientific">Candidatus Komeilibacteria bacterium RIFCSPLOWO2_01_FULL_45_10</name>
    <dbReference type="NCBI Taxonomy" id="1798550"/>
    <lineage>
        <taxon>Bacteria</taxon>
        <taxon>Candidatus Komeiliibacteriota</taxon>
    </lineage>
</organism>
<dbReference type="AlphaFoldDB" id="A0A1G2BLU0"/>
<dbReference type="PROSITE" id="PS51257">
    <property type="entry name" value="PROKAR_LIPOPROTEIN"/>
    <property type="match status" value="1"/>
</dbReference>
<keyword evidence="1" id="KW-0732">Signal</keyword>
<evidence type="ECO:0008006" key="4">
    <source>
        <dbReference type="Google" id="ProtNLM"/>
    </source>
</evidence>
<evidence type="ECO:0000256" key="1">
    <source>
        <dbReference type="SAM" id="SignalP"/>
    </source>
</evidence>
<accession>A0A1G2BLU0</accession>
<feature type="signal peptide" evidence="1">
    <location>
        <begin position="1"/>
        <end position="19"/>
    </location>
</feature>
<dbReference type="Proteomes" id="UP000178849">
    <property type="component" value="Unassembled WGS sequence"/>
</dbReference>
<reference evidence="2 3" key="1">
    <citation type="journal article" date="2016" name="Nat. Commun.">
        <title>Thousands of microbial genomes shed light on interconnected biogeochemical processes in an aquifer system.</title>
        <authorList>
            <person name="Anantharaman K."/>
            <person name="Brown C.T."/>
            <person name="Hug L.A."/>
            <person name="Sharon I."/>
            <person name="Castelle C.J."/>
            <person name="Probst A.J."/>
            <person name="Thomas B.C."/>
            <person name="Singh A."/>
            <person name="Wilkins M.J."/>
            <person name="Karaoz U."/>
            <person name="Brodie E.L."/>
            <person name="Williams K.H."/>
            <person name="Hubbard S.S."/>
            <person name="Banfield J.F."/>
        </authorList>
    </citation>
    <scope>NUCLEOTIDE SEQUENCE [LARGE SCALE GENOMIC DNA]</scope>
</reference>
<feature type="chain" id="PRO_5009582093" description="Lipoprotein" evidence="1">
    <location>
        <begin position="20"/>
        <end position="156"/>
    </location>
</feature>